<gene>
    <name evidence="5" type="ORF">HMPREF9240_00546</name>
</gene>
<evidence type="ECO:0000313" key="6">
    <source>
        <dbReference type="Proteomes" id="UP000006075"/>
    </source>
</evidence>
<dbReference type="PATRIC" id="fig|888439.3.peg.549"/>
<dbReference type="eggNOG" id="COG0438">
    <property type="taxonomic scope" value="Bacteria"/>
</dbReference>
<dbReference type="Pfam" id="PF00534">
    <property type="entry name" value="Glycos_transf_1"/>
    <property type="match status" value="1"/>
</dbReference>
<evidence type="ECO:0008006" key="7">
    <source>
        <dbReference type="Google" id="ProtNLM"/>
    </source>
</evidence>
<dbReference type="InterPro" id="IPR001296">
    <property type="entry name" value="Glyco_trans_1"/>
</dbReference>
<accession>K0YTL0</accession>
<name>K0YTL0_9ACTO</name>
<protein>
    <recommendedName>
        <fullName evidence="7">Glycosyltransferase subfamily 4-like N-terminal domain-containing protein</fullName>
    </recommendedName>
</protein>
<feature type="domain" description="Glycosyl transferase family 1" evidence="3">
    <location>
        <begin position="364"/>
        <end position="523"/>
    </location>
</feature>
<keyword evidence="6" id="KW-1185">Reference proteome</keyword>
<reference evidence="5 6" key="1">
    <citation type="submission" date="2012-07" db="EMBL/GenBank/DDBJ databases">
        <title>The Genome Sequence of Actinomyces neuii subsp. anitratus BVS029A5.</title>
        <authorList>
            <consortium name="The Broad Institute Genome Sequencing Platform"/>
            <person name="Earl A."/>
            <person name="Ward D."/>
            <person name="Feldgarden M."/>
            <person name="Gevers D."/>
            <person name="Saerens B."/>
            <person name="Vaneechoutte M."/>
            <person name="Walker B."/>
            <person name="Young S.K."/>
            <person name="Zeng Q."/>
            <person name="Gargeya S."/>
            <person name="Fitzgerald M."/>
            <person name="Haas B."/>
            <person name="Abouelleil A."/>
            <person name="Alvarado L."/>
            <person name="Arachchi H.M."/>
            <person name="Berlin A."/>
            <person name="Chapman S.B."/>
            <person name="Goldberg J."/>
            <person name="Griggs A."/>
            <person name="Gujja S."/>
            <person name="Hansen M."/>
            <person name="Howarth C."/>
            <person name="Imamovic A."/>
            <person name="Larimer J."/>
            <person name="McCowen C."/>
            <person name="Montmayeur A."/>
            <person name="Murphy C."/>
            <person name="Neiman D."/>
            <person name="Pearson M."/>
            <person name="Priest M."/>
            <person name="Roberts A."/>
            <person name="Saif S."/>
            <person name="Shea T."/>
            <person name="Sisk P."/>
            <person name="Sykes S."/>
            <person name="Wortman J."/>
            <person name="Nusbaum C."/>
            <person name="Birren B."/>
        </authorList>
    </citation>
    <scope>NUCLEOTIDE SEQUENCE [LARGE SCALE GENOMIC DNA]</scope>
    <source>
        <strain evidence="5 6">BVS029A5</strain>
    </source>
</reference>
<dbReference type="SUPFAM" id="SSF53756">
    <property type="entry name" value="UDP-Glycosyltransferase/glycogen phosphorylase"/>
    <property type="match status" value="1"/>
</dbReference>
<dbReference type="Pfam" id="PF13579">
    <property type="entry name" value="Glyco_trans_4_4"/>
    <property type="match status" value="1"/>
</dbReference>
<evidence type="ECO:0000256" key="2">
    <source>
        <dbReference type="ARBA" id="ARBA00022679"/>
    </source>
</evidence>
<evidence type="ECO:0000259" key="4">
    <source>
        <dbReference type="Pfam" id="PF13579"/>
    </source>
</evidence>
<sequence>MLMPLAPLLRQLRAGLSAFQTMFADDPALLALQVCRRLPLPVANALSPLTRVLPSGQTIAAMLQRDLQRAAQTAQPSPRNGFEAAVWALAGMCPPRKYGRAYARFLQRIGKIPEAIDAAPPALQSRLVANAAIQTDGFALPTADLPARTYQVPQGRHRALHILTNSLPFTQSGYSLRTHQVLLAQTQAGISVRALTRLGYPLIIGKVATSDRQQIDGVDYARMLPASWPRLWPARLARSAKEAAIAANSFAPNVLHTTTDFKNALVTAALAKRFDLPWVYEMRGELESTWLSKLPEEYRASGETSWYYRHLARKETLMAAMADAVVVLSAVHKQRLCARGVDAHKIFVVPNLPLSPPAQCTRLQARAQLGIPADRKLFGSISSIVAYEGLETAIYALAQLCQRGEDVHLALVGSGESVPALKALAAKCQVAHRVSFVGRVSPERARLWYKALDCFVIPRRDEPVTRTVTPIKGMEAVAAGTPLICSNLPALAEITPPSPSGTLVEAANVSAWADAVAKVLNHPVPVAAPPLRTWADNAQIYDQIYKKVRGI</sequence>
<proteinExistence type="predicted"/>
<evidence type="ECO:0000313" key="5">
    <source>
        <dbReference type="EMBL" id="EJZ87197.1"/>
    </source>
</evidence>
<dbReference type="PANTHER" id="PTHR12526">
    <property type="entry name" value="GLYCOSYLTRANSFERASE"/>
    <property type="match status" value="1"/>
</dbReference>
<dbReference type="CDD" id="cd03801">
    <property type="entry name" value="GT4_PimA-like"/>
    <property type="match status" value="1"/>
</dbReference>
<evidence type="ECO:0000256" key="1">
    <source>
        <dbReference type="ARBA" id="ARBA00022676"/>
    </source>
</evidence>
<dbReference type="InterPro" id="IPR028098">
    <property type="entry name" value="Glyco_trans_4-like_N"/>
</dbReference>
<dbReference type="AlphaFoldDB" id="K0YTL0"/>
<organism evidence="5 6">
    <name type="scientific">Winkia neuii BV029A5</name>
    <dbReference type="NCBI Taxonomy" id="888439"/>
    <lineage>
        <taxon>Bacteria</taxon>
        <taxon>Bacillati</taxon>
        <taxon>Actinomycetota</taxon>
        <taxon>Actinomycetes</taxon>
        <taxon>Actinomycetales</taxon>
        <taxon>Actinomycetaceae</taxon>
        <taxon>Winkia</taxon>
    </lineage>
</organism>
<comment type="caution">
    <text evidence="5">The sequence shown here is derived from an EMBL/GenBank/DDBJ whole genome shotgun (WGS) entry which is preliminary data.</text>
</comment>
<dbReference type="HOGENOM" id="CLU_009583_25_0_11"/>
<evidence type="ECO:0000259" key="3">
    <source>
        <dbReference type="Pfam" id="PF00534"/>
    </source>
</evidence>
<feature type="domain" description="Glycosyltransferase subfamily 4-like N-terminal" evidence="4">
    <location>
        <begin position="173"/>
        <end position="351"/>
    </location>
</feature>
<dbReference type="EMBL" id="AGWP01000004">
    <property type="protein sequence ID" value="EJZ87197.1"/>
    <property type="molecule type" value="Genomic_DNA"/>
</dbReference>
<dbReference type="Proteomes" id="UP000006075">
    <property type="component" value="Unassembled WGS sequence"/>
</dbReference>
<dbReference type="OrthoDB" id="509705at2"/>
<keyword evidence="2" id="KW-0808">Transferase</keyword>
<dbReference type="GO" id="GO:0016757">
    <property type="term" value="F:glycosyltransferase activity"/>
    <property type="evidence" value="ECO:0007669"/>
    <property type="project" value="UniProtKB-KW"/>
</dbReference>
<keyword evidence="1" id="KW-0328">Glycosyltransferase</keyword>
<dbReference type="Gene3D" id="3.40.50.2000">
    <property type="entry name" value="Glycogen Phosphorylase B"/>
    <property type="match status" value="2"/>
</dbReference>